<keyword evidence="8" id="KW-1185">Reference proteome</keyword>
<keyword evidence="2" id="KW-0406">Ion transport</keyword>
<name>A0A1M6HYV0_9FIRM</name>
<dbReference type="InterPro" id="IPR036291">
    <property type="entry name" value="NAD(P)-bd_dom_sf"/>
</dbReference>
<evidence type="ECO:0000256" key="1">
    <source>
        <dbReference type="ARBA" id="ARBA00017378"/>
    </source>
</evidence>
<protein>
    <recommendedName>
        <fullName evidence="1">Trk system potassium uptake protein TrkA</fullName>
    </recommendedName>
</protein>
<dbReference type="SUPFAM" id="SSF116726">
    <property type="entry name" value="TrkA C-terminal domain-like"/>
    <property type="match status" value="1"/>
</dbReference>
<dbReference type="InterPro" id="IPR050721">
    <property type="entry name" value="Trk_Ktr_HKT_K-transport"/>
</dbReference>
<dbReference type="InterPro" id="IPR036721">
    <property type="entry name" value="RCK_C_sf"/>
</dbReference>
<dbReference type="EMBL" id="FQYT01000016">
    <property type="protein sequence ID" value="SHJ27352.1"/>
    <property type="molecule type" value="Genomic_DNA"/>
</dbReference>
<dbReference type="InterPro" id="IPR003148">
    <property type="entry name" value="RCK_N"/>
</dbReference>
<dbReference type="InterPro" id="IPR006037">
    <property type="entry name" value="RCK_C"/>
</dbReference>
<evidence type="ECO:0000256" key="2">
    <source>
        <dbReference type="ARBA" id="ARBA00022538"/>
    </source>
</evidence>
<dbReference type="Pfam" id="PF02080">
    <property type="entry name" value="TrkA_C"/>
    <property type="match status" value="1"/>
</dbReference>
<sequence length="217" mass="23775">MKVIVVGMGRMGMGLSLSLEKKGHTVTVIDKDAEALGGLGNNFKGTKVEGFVFDKDVLIKAKIDRVDAVVACTGSDEINAVIARVARNIYLVPRVIARLYDPKKADIYRRLGIQTISTTAWGIERATEMITFNSLDSVYEMGDGNVNLVRIEIPHLLVGHKVHDLSIHGEIQVVTINRNGQAFIPMAGTIFEPEDILYISVVCSATNKLKNMLDLAH</sequence>
<dbReference type="SUPFAM" id="SSF51735">
    <property type="entry name" value="NAD(P)-binding Rossmann-fold domains"/>
    <property type="match status" value="1"/>
</dbReference>
<evidence type="ECO:0000259" key="5">
    <source>
        <dbReference type="PROSITE" id="PS51201"/>
    </source>
</evidence>
<evidence type="ECO:0000313" key="7">
    <source>
        <dbReference type="EMBL" id="SHJ27352.1"/>
    </source>
</evidence>
<evidence type="ECO:0000256" key="4">
    <source>
        <dbReference type="ARBA" id="ARBA00023027"/>
    </source>
</evidence>
<dbReference type="Proteomes" id="UP000184342">
    <property type="component" value="Unassembled WGS sequence"/>
</dbReference>
<dbReference type="Gene3D" id="3.40.50.720">
    <property type="entry name" value="NAD(P)-binding Rossmann-like Domain"/>
    <property type="match status" value="1"/>
</dbReference>
<evidence type="ECO:0000256" key="3">
    <source>
        <dbReference type="ARBA" id="ARBA00022958"/>
    </source>
</evidence>
<dbReference type="PANTHER" id="PTHR43833">
    <property type="entry name" value="POTASSIUM CHANNEL PROTEIN 2-RELATED-RELATED"/>
    <property type="match status" value="1"/>
</dbReference>
<gene>
    <name evidence="7" type="ORF">SAMN02745691_01652</name>
</gene>
<keyword evidence="3" id="KW-0630">Potassium</keyword>
<dbReference type="PROSITE" id="PS51201">
    <property type="entry name" value="RCK_N"/>
    <property type="match status" value="1"/>
</dbReference>
<dbReference type="Gene3D" id="3.30.70.1450">
    <property type="entry name" value="Regulator of K+ conductance, C-terminal domain"/>
    <property type="match status" value="1"/>
</dbReference>
<dbReference type="GO" id="GO:0015079">
    <property type="term" value="F:potassium ion transmembrane transporter activity"/>
    <property type="evidence" value="ECO:0007669"/>
    <property type="project" value="InterPro"/>
</dbReference>
<dbReference type="PANTHER" id="PTHR43833:SF8">
    <property type="entry name" value="TRK SYSTEM POTASSIUM UPTAKE PROTEIN TRKA"/>
    <property type="match status" value="1"/>
</dbReference>
<dbReference type="PRINTS" id="PR00335">
    <property type="entry name" value="KUPTAKETRKA"/>
</dbReference>
<dbReference type="AlphaFoldDB" id="A0A1M6HYV0"/>
<proteinExistence type="predicted"/>
<evidence type="ECO:0000313" key="8">
    <source>
        <dbReference type="Proteomes" id="UP000184342"/>
    </source>
</evidence>
<dbReference type="GO" id="GO:0005886">
    <property type="term" value="C:plasma membrane"/>
    <property type="evidence" value="ECO:0007669"/>
    <property type="project" value="InterPro"/>
</dbReference>
<accession>A0A1M6HYV0</accession>
<dbReference type="OrthoDB" id="9775180at2"/>
<evidence type="ECO:0000259" key="6">
    <source>
        <dbReference type="PROSITE" id="PS51202"/>
    </source>
</evidence>
<feature type="domain" description="RCK N-terminal" evidence="5">
    <location>
        <begin position="1"/>
        <end position="118"/>
    </location>
</feature>
<dbReference type="STRING" id="1122934.SAMN02745691_01652"/>
<feature type="domain" description="RCK C-terminal" evidence="6">
    <location>
        <begin position="136"/>
        <end position="215"/>
    </location>
</feature>
<reference evidence="7 8" key="1">
    <citation type="submission" date="2016-11" db="EMBL/GenBank/DDBJ databases">
        <authorList>
            <person name="Jaros S."/>
            <person name="Januszkiewicz K."/>
            <person name="Wedrychowicz H."/>
        </authorList>
    </citation>
    <scope>NUCLEOTIDE SEQUENCE [LARGE SCALE GENOMIC DNA]</scope>
    <source>
        <strain evidence="7 8">DSM 15970</strain>
    </source>
</reference>
<keyword evidence="2" id="KW-0813">Transport</keyword>
<dbReference type="RefSeq" id="WP_073993943.1">
    <property type="nucleotide sequence ID" value="NZ_FQYT01000016.1"/>
</dbReference>
<dbReference type="Pfam" id="PF02254">
    <property type="entry name" value="TrkA_N"/>
    <property type="match status" value="1"/>
</dbReference>
<organism evidence="7 8">
    <name type="scientific">Parasporobacterium paucivorans DSM 15970</name>
    <dbReference type="NCBI Taxonomy" id="1122934"/>
    <lineage>
        <taxon>Bacteria</taxon>
        <taxon>Bacillati</taxon>
        <taxon>Bacillota</taxon>
        <taxon>Clostridia</taxon>
        <taxon>Lachnospirales</taxon>
        <taxon>Lachnospiraceae</taxon>
        <taxon>Parasporobacterium</taxon>
    </lineage>
</organism>
<keyword evidence="2" id="KW-0633">Potassium transport</keyword>
<dbReference type="PROSITE" id="PS51202">
    <property type="entry name" value="RCK_C"/>
    <property type="match status" value="1"/>
</dbReference>
<keyword evidence="4" id="KW-0520">NAD</keyword>
<dbReference type="InterPro" id="IPR006036">
    <property type="entry name" value="K_uptake_TrkA"/>
</dbReference>